<keyword evidence="6" id="KW-1185">Reference proteome</keyword>
<evidence type="ECO:0000313" key="6">
    <source>
        <dbReference type="Proteomes" id="UP000001029"/>
    </source>
</evidence>
<dbReference type="EMBL" id="CP001055">
    <property type="protein sequence ID" value="ACC98570.1"/>
    <property type="molecule type" value="Genomic_DNA"/>
</dbReference>
<dbReference type="HOGENOM" id="CLU_073125_1_0_0"/>
<dbReference type="PANTHER" id="PTHR43035">
    <property type="entry name" value="FATTY ACID REPRESSION MUTANT PROTEIN 2-RELATED"/>
    <property type="match status" value="1"/>
</dbReference>
<dbReference type="InterPro" id="IPR029479">
    <property type="entry name" value="Nitroreductase"/>
</dbReference>
<dbReference type="FunFam" id="3.40.109.10:FF:000001">
    <property type="entry name" value="Nitroreductase family"/>
    <property type="match status" value="1"/>
</dbReference>
<evidence type="ECO:0000256" key="2">
    <source>
        <dbReference type="ARBA" id="ARBA00022490"/>
    </source>
</evidence>
<sequence length="199" mass="23071">MSDFKEAVKKRRSIYTISSDTTIKDKEIQEILEFALMHVPSAFNSQSTRIALLLGEHHAKFWNIVKDTIKKMVPQDAFKKTEEKIDSCFACGYGTILFFEDQTVVKGLQEQFAAYAENFPKWSEHTAGMHQFTVWTMLEDAGLGATLQHYNPIIDEAVYKEWNIDRNWVLKAQMPFGLKKAEAEPKEFLPIEKRLKIFK</sequence>
<evidence type="ECO:0000259" key="4">
    <source>
        <dbReference type="Pfam" id="PF00881"/>
    </source>
</evidence>
<accession>B2KDH4</accession>
<dbReference type="CDD" id="cd02140">
    <property type="entry name" value="Frm2-like"/>
    <property type="match status" value="1"/>
</dbReference>
<organism evidence="5 6">
    <name type="scientific">Elusimicrobium minutum (strain Pei191)</name>
    <dbReference type="NCBI Taxonomy" id="445932"/>
    <lineage>
        <taxon>Bacteria</taxon>
        <taxon>Pseudomonadati</taxon>
        <taxon>Elusimicrobiota</taxon>
        <taxon>Elusimicrobia</taxon>
        <taxon>Elusimicrobiales</taxon>
        <taxon>Elusimicrobiaceae</taxon>
        <taxon>Elusimicrobium</taxon>
    </lineage>
</organism>
<dbReference type="InterPro" id="IPR000415">
    <property type="entry name" value="Nitroreductase-like"/>
</dbReference>
<dbReference type="InterPro" id="IPR033877">
    <property type="entry name" value="Frm2/Hbn1"/>
</dbReference>
<keyword evidence="3" id="KW-0560">Oxidoreductase</keyword>
<dbReference type="Gene3D" id="3.40.109.10">
    <property type="entry name" value="NADH Oxidase"/>
    <property type="match status" value="1"/>
</dbReference>
<name>B2KDH4_ELUMP</name>
<dbReference type="Proteomes" id="UP000001029">
    <property type="component" value="Chromosome"/>
</dbReference>
<dbReference type="RefSeq" id="WP_012415185.1">
    <property type="nucleotide sequence ID" value="NC_010644.1"/>
</dbReference>
<dbReference type="AlphaFoldDB" id="B2KDH4"/>
<dbReference type="PANTHER" id="PTHR43035:SF1">
    <property type="entry name" value="FATTY ACID REPRESSION MUTANT PROTEIN 2-RELATED"/>
    <property type="match status" value="1"/>
</dbReference>
<dbReference type="Pfam" id="PF00881">
    <property type="entry name" value="Nitroreductase"/>
    <property type="match status" value="1"/>
</dbReference>
<dbReference type="GO" id="GO:0016491">
    <property type="term" value="F:oxidoreductase activity"/>
    <property type="evidence" value="ECO:0007669"/>
    <property type="project" value="UniProtKB-KW"/>
</dbReference>
<evidence type="ECO:0000313" key="5">
    <source>
        <dbReference type="EMBL" id="ACC98570.1"/>
    </source>
</evidence>
<dbReference type="OrthoDB" id="9810617at2"/>
<dbReference type="STRING" id="445932.Emin_1017"/>
<dbReference type="GO" id="GO:0034599">
    <property type="term" value="P:cellular response to oxidative stress"/>
    <property type="evidence" value="ECO:0007669"/>
    <property type="project" value="InterPro"/>
</dbReference>
<reference evidence="5 6" key="1">
    <citation type="journal article" date="2009" name="Appl. Environ. Microbiol.">
        <title>Genomic analysis of 'Elusimicrobium minutum,' the first cultivated representative of the phylum 'Elusimicrobia' (formerly termite group 1).</title>
        <authorList>
            <person name="Herlemann D.P.R."/>
            <person name="Geissinger O."/>
            <person name="Ikeda-Ohtsubo W."/>
            <person name="Kunin V."/>
            <person name="Sun H."/>
            <person name="Lapidus A."/>
            <person name="Hugenholtz P."/>
            <person name="Brune A."/>
        </authorList>
    </citation>
    <scope>NUCLEOTIDE SEQUENCE [LARGE SCALE GENOMIC DNA]</scope>
    <source>
        <strain evidence="5 6">Pei191</strain>
    </source>
</reference>
<dbReference type="SUPFAM" id="SSF55469">
    <property type="entry name" value="FMN-dependent nitroreductase-like"/>
    <property type="match status" value="1"/>
</dbReference>
<evidence type="ECO:0000256" key="1">
    <source>
        <dbReference type="ARBA" id="ARBA00004496"/>
    </source>
</evidence>
<feature type="domain" description="Nitroreductase" evidence="4">
    <location>
        <begin position="8"/>
        <end position="177"/>
    </location>
</feature>
<comment type="subcellular location">
    <subcellularLocation>
        <location evidence="1">Cytoplasm</location>
    </subcellularLocation>
</comment>
<gene>
    <name evidence="5" type="ordered locus">Emin_1017</name>
</gene>
<evidence type="ECO:0000256" key="3">
    <source>
        <dbReference type="ARBA" id="ARBA00023002"/>
    </source>
</evidence>
<protein>
    <submittedName>
        <fullName evidence="5">Putative oxidoreductase</fullName>
    </submittedName>
</protein>
<dbReference type="KEGG" id="emi:Emin_1017"/>
<proteinExistence type="predicted"/>
<dbReference type="GO" id="GO:0005737">
    <property type="term" value="C:cytoplasm"/>
    <property type="evidence" value="ECO:0007669"/>
    <property type="project" value="UniProtKB-SubCell"/>
</dbReference>
<keyword evidence="2" id="KW-0963">Cytoplasm</keyword>